<feature type="domain" description="YhdP central" evidence="1">
    <location>
        <begin position="305"/>
        <end position="1173"/>
    </location>
</feature>
<evidence type="ECO:0000313" key="2">
    <source>
        <dbReference type="EMBL" id="TSH97015.1"/>
    </source>
</evidence>
<dbReference type="PANTHER" id="PTHR38690">
    <property type="entry name" value="PROTEASE-RELATED"/>
    <property type="match status" value="1"/>
</dbReference>
<dbReference type="Proteomes" id="UP000318405">
    <property type="component" value="Unassembled WGS sequence"/>
</dbReference>
<comment type="caution">
    <text evidence="2">The sequence shown here is derived from an EMBL/GenBank/DDBJ whole genome shotgun (WGS) entry which is preliminary data.</text>
</comment>
<dbReference type="EMBL" id="VLTJ01000011">
    <property type="protein sequence ID" value="TSH97015.1"/>
    <property type="molecule type" value="Genomic_DNA"/>
</dbReference>
<accession>A0A556AX78</accession>
<organism evidence="2 3">
    <name type="scientific">Verticiella sediminum</name>
    <dbReference type="NCBI Taxonomy" id="1247510"/>
    <lineage>
        <taxon>Bacteria</taxon>
        <taxon>Pseudomonadati</taxon>
        <taxon>Pseudomonadota</taxon>
        <taxon>Betaproteobacteria</taxon>
        <taxon>Burkholderiales</taxon>
        <taxon>Alcaligenaceae</taxon>
        <taxon>Verticiella</taxon>
    </lineage>
</organism>
<dbReference type="OrthoDB" id="8521382at2"/>
<feature type="domain" description="YhdP central" evidence="1">
    <location>
        <begin position="8"/>
        <end position="293"/>
    </location>
</feature>
<sequence>MASRPGRWLRALAVAALAAVLALALFALGVRFYLLPHVDDYRPALERYATRVMRTPVHIDHIEGRWGGLRPHLEVTGLRISDAQGVPSLSVPHAVLSLSWRSLVSWRADLSDLQVIGATVRAHRGEDGIWTVAGRRVERSADGGRLLDNPAWQWVLEQPRMSARDVTLVLEDERIAPHRWVFSDLQARTRHRGLADVHFEAEANPPASYGGTLKAQGRLSPALGRLLDRSAPGWTGQAAVAVDRLELARIAELFPGTVDADGIVDAQGQIAFTDVELGAWSADLSWADVALAVPRGTAVLGRGSAQLRGTVSERALAGALSLRDAALDLPGVFEAARVPVHALDGQLDLRFGAGEPLRLGFEDVRIDAGETALRAQFSARGRWQPGGRTRAGTLELEAGTERIPAAAIARYMPKVVGPGVRRWLRQGVTAGTLHDVRATVSGDLADFPFDRHPDAGTFRIAGRVSDAVIDAAPGAARPWPPFEAVNGEVVVERATLQADVESARVVQGLPQPVPVEQAQVRIPDLHAGAVMTVQAEAHGPAQSFLAYVGNTRLADFTGHFLSQTQATGELRVPATVVMPFGHPERTEVAGEVELAGNTVRLHPAAPPLADSRGTVLFTHNSVGVRALQARFLGRPLRAEGVMPLAGGQGIVVRGGVQADAMRRLWGYAWLDRLQGATAFTARIASGPSGPGLVLDSDLSGLGLALPAPLGKPASAAWPTRIELVRGAVPGVRRLNVDLRERASLAAEFGADTGMRPLRAGLGVGTGATLPDTGLRIDAAAKVVDLGAWGGAIASLMAEETAQGGAQAGGEGTGNDLGAWLASAPLQAHLRAQRAEALGLGFDEMDVNAQRLSGERWRARIRARQADGTLDALGPTDALQGRFSRLALQPLASAAQDEQAPVPETLARLPDIALDVEDFSFDRWALGKLHLRATNRPGNTPVWQVQTLRIENPAASLDATGEWRASTGGLQRRRTTLDVSLAVRDAGALADRLGLPGVLAGGAGYAKGSVGWEGHPFSYDLQGTDLHLGIALDHGRFLEAPDSRLLGILSLQTLARTATFQQGGLFQSGFAWDTLRAEVSAARGSATLDSFALRGPTASVVMSGGLDLMQRTQDLRAVIVPHVDASAAALLAGVAINPLVGAGAFLAQLLLREPLAAALTFQYDIRGRWDEPRVERVSSR</sequence>
<name>A0A556AX78_9BURK</name>
<dbReference type="AlphaFoldDB" id="A0A556AX78"/>
<dbReference type="PANTHER" id="PTHR38690:SF1">
    <property type="entry name" value="PROTEASE"/>
    <property type="match status" value="1"/>
</dbReference>
<keyword evidence="3" id="KW-1185">Reference proteome</keyword>
<evidence type="ECO:0000313" key="3">
    <source>
        <dbReference type="Proteomes" id="UP000318405"/>
    </source>
</evidence>
<evidence type="ECO:0000259" key="1">
    <source>
        <dbReference type="Pfam" id="PF13116"/>
    </source>
</evidence>
<dbReference type="InterPro" id="IPR011836">
    <property type="entry name" value="YhdP"/>
</dbReference>
<gene>
    <name evidence="2" type="ORF">FOZ76_06750</name>
</gene>
<proteinExistence type="predicted"/>
<reference evidence="2 3" key="1">
    <citation type="submission" date="2019-07" db="EMBL/GenBank/DDBJ databases">
        <title>Qingshengfaniella alkalisoli gen. nov., sp. nov., isolated from saline soil.</title>
        <authorList>
            <person name="Xu L."/>
            <person name="Huang X.-X."/>
            <person name="Sun J.-Q."/>
        </authorList>
    </citation>
    <scope>NUCLEOTIDE SEQUENCE [LARGE SCALE GENOMIC DNA]</scope>
    <source>
        <strain evidence="2 3">DSM 27279</strain>
    </source>
</reference>
<dbReference type="Pfam" id="PF13116">
    <property type="entry name" value="YhdP"/>
    <property type="match status" value="2"/>
</dbReference>
<protein>
    <recommendedName>
        <fullName evidence="1">YhdP central domain-containing protein</fullName>
    </recommendedName>
</protein>
<dbReference type="InterPro" id="IPR025263">
    <property type="entry name" value="YhdP_central"/>
</dbReference>
<dbReference type="RefSeq" id="WP_143947382.1">
    <property type="nucleotide sequence ID" value="NZ_BAABMB010000002.1"/>
</dbReference>